<sequence length="278" mass="29712">MSVTSFPLTTDMLLADVIAGDGEAIGRLAGLNPVFAVLLEPEHKNAMAGQIRLGEAARIAEVPFDILCAVLQGRLSAAGIGRPDASGHAGPAAGAPVGDWFEQALSQSAPHLDVRPLLASGQDPFAHVMSTAARVPPGGFMVVDAPFDPAPLRRVLAGKGFTSLGRQLGAGHWRICWRREEPAGLDDAAQPPVPEPRRGPEPWQAADGTHLDVRGLQPPEPMTRVLDLIDAGTAECLVLHHDREPVFLFPMLAERGWSCLSVEHLEGEVRVTLAREEW</sequence>
<dbReference type="Proteomes" id="UP000595197">
    <property type="component" value="Chromosome"/>
</dbReference>
<gene>
    <name evidence="2" type="ORF">IGS68_11150</name>
</gene>
<dbReference type="RefSeq" id="WP_201079923.1">
    <property type="nucleotide sequence ID" value="NZ_CP067420.1"/>
</dbReference>
<name>A0ABX7BBF2_9PROT</name>
<keyword evidence="3" id="KW-1185">Reference proteome</keyword>
<dbReference type="SUPFAM" id="SSF64307">
    <property type="entry name" value="SirA-like"/>
    <property type="match status" value="1"/>
</dbReference>
<feature type="domain" description="DUF2249" evidence="1">
    <location>
        <begin position="112"/>
        <end position="175"/>
    </location>
</feature>
<reference evidence="2" key="1">
    <citation type="submission" date="2021-02" db="EMBL/GenBank/DDBJ databases">
        <title>Skermanella TT6 skin isolate.</title>
        <authorList>
            <person name="Lee K."/>
            <person name="Ganzorig M."/>
        </authorList>
    </citation>
    <scope>NUCLEOTIDE SEQUENCE</scope>
    <source>
        <strain evidence="2">TT6</strain>
    </source>
</reference>
<dbReference type="InterPro" id="IPR036868">
    <property type="entry name" value="TusA-like_sf"/>
</dbReference>
<dbReference type="EMBL" id="CP067420">
    <property type="protein sequence ID" value="QQP91717.1"/>
    <property type="molecule type" value="Genomic_DNA"/>
</dbReference>
<evidence type="ECO:0000313" key="2">
    <source>
        <dbReference type="EMBL" id="QQP91717.1"/>
    </source>
</evidence>
<dbReference type="Pfam" id="PF10006">
    <property type="entry name" value="DUF2249"/>
    <property type="match status" value="2"/>
</dbReference>
<feature type="domain" description="DUF2249" evidence="1">
    <location>
        <begin position="211"/>
        <end position="274"/>
    </location>
</feature>
<accession>A0ABX7BBF2</accession>
<proteinExistence type="predicted"/>
<evidence type="ECO:0000259" key="1">
    <source>
        <dbReference type="Pfam" id="PF10006"/>
    </source>
</evidence>
<protein>
    <submittedName>
        <fullName evidence="2">DUF2249 domain-containing protein</fullName>
    </submittedName>
</protein>
<dbReference type="InterPro" id="IPR018720">
    <property type="entry name" value="DUF2249"/>
</dbReference>
<organism evidence="2 3">
    <name type="scientific">Skermanella cutis</name>
    <dbReference type="NCBI Taxonomy" id="2775420"/>
    <lineage>
        <taxon>Bacteria</taxon>
        <taxon>Pseudomonadati</taxon>
        <taxon>Pseudomonadota</taxon>
        <taxon>Alphaproteobacteria</taxon>
        <taxon>Rhodospirillales</taxon>
        <taxon>Azospirillaceae</taxon>
        <taxon>Skermanella</taxon>
    </lineage>
</organism>
<evidence type="ECO:0000313" key="3">
    <source>
        <dbReference type="Proteomes" id="UP000595197"/>
    </source>
</evidence>